<dbReference type="EMBL" id="FNKX01000002">
    <property type="protein sequence ID" value="SDR53047.1"/>
    <property type="molecule type" value="Genomic_DNA"/>
</dbReference>
<protein>
    <submittedName>
        <fullName evidence="1">Uncharacterized protein</fullName>
    </submittedName>
</protein>
<name>A0A1H1JU40_9BURK</name>
<organism evidence="1 2">
    <name type="scientific">Paraburkholderia tuberum</name>
    <dbReference type="NCBI Taxonomy" id="157910"/>
    <lineage>
        <taxon>Bacteria</taxon>
        <taxon>Pseudomonadati</taxon>
        <taxon>Pseudomonadota</taxon>
        <taxon>Betaproteobacteria</taxon>
        <taxon>Burkholderiales</taxon>
        <taxon>Burkholderiaceae</taxon>
        <taxon>Paraburkholderia</taxon>
    </lineage>
</organism>
<evidence type="ECO:0000313" key="2">
    <source>
        <dbReference type="Proteomes" id="UP000199365"/>
    </source>
</evidence>
<keyword evidence="2" id="KW-1185">Reference proteome</keyword>
<sequence>MSMNARDLLELHRDDPTSSELRKMAANIIAVGVADQHEGC</sequence>
<evidence type="ECO:0000313" key="1">
    <source>
        <dbReference type="EMBL" id="SDR53047.1"/>
    </source>
</evidence>
<dbReference type="AlphaFoldDB" id="A0A1H1JU40"/>
<proteinExistence type="predicted"/>
<dbReference type="STRING" id="157910.SAMN05445850_5601"/>
<gene>
    <name evidence="1" type="ORF">SAMN05445850_5601</name>
</gene>
<accession>A0A1H1JU40</accession>
<reference evidence="2" key="1">
    <citation type="submission" date="2016-10" db="EMBL/GenBank/DDBJ databases">
        <authorList>
            <person name="Varghese N."/>
            <person name="Submissions S."/>
        </authorList>
    </citation>
    <scope>NUCLEOTIDE SEQUENCE [LARGE SCALE GENOMIC DNA]</scope>
    <source>
        <strain evidence="2">DUS833</strain>
    </source>
</reference>
<dbReference type="Proteomes" id="UP000199365">
    <property type="component" value="Unassembled WGS sequence"/>
</dbReference>